<comment type="similarity">
    <text evidence="9">Belongs to the peptidase S16 family.</text>
</comment>
<dbReference type="PRINTS" id="PR00830">
    <property type="entry name" value="ENDOLAPTASE"/>
</dbReference>
<dbReference type="FunFam" id="3.40.50.300:FF:000021">
    <property type="entry name" value="Lon protease homolog"/>
    <property type="match status" value="1"/>
</dbReference>
<dbReference type="SUPFAM" id="SSF52540">
    <property type="entry name" value="P-loop containing nucleoside triphosphate hydrolases"/>
    <property type="match status" value="1"/>
</dbReference>
<dbReference type="GeneID" id="25986182"/>
<dbReference type="KEGG" id="tasa:A1Q1_02669"/>
<keyword evidence="5" id="KW-0067">ATP-binding</keyword>
<dbReference type="OrthoDB" id="2411602at2759"/>
<dbReference type="AlphaFoldDB" id="J5SZN1"/>
<dbReference type="InterPro" id="IPR027417">
    <property type="entry name" value="P-loop_NTPase"/>
</dbReference>
<dbReference type="GO" id="GO:0005524">
    <property type="term" value="F:ATP binding"/>
    <property type="evidence" value="ECO:0007669"/>
    <property type="project" value="UniProtKB-KW"/>
</dbReference>
<feature type="domain" description="Lon proteolytic" evidence="11">
    <location>
        <begin position="677"/>
        <end position="859"/>
    </location>
</feature>
<dbReference type="InterPro" id="IPR020568">
    <property type="entry name" value="Ribosomal_Su5_D2-typ_SF"/>
</dbReference>
<keyword evidence="1 9" id="KW-0645">Protease</keyword>
<dbReference type="SUPFAM" id="SSF54211">
    <property type="entry name" value="Ribosomal protein S5 domain 2-like"/>
    <property type="match status" value="1"/>
</dbReference>
<dbReference type="Pfam" id="PF00004">
    <property type="entry name" value="AAA"/>
    <property type="match status" value="1"/>
</dbReference>
<dbReference type="EMBL" id="ALBS01000206">
    <property type="protein sequence ID" value="EJT48386.1"/>
    <property type="molecule type" value="Genomic_DNA"/>
</dbReference>
<keyword evidence="2" id="KW-0547">Nucleotide-binding</keyword>
<reference evidence="12 13" key="1">
    <citation type="journal article" date="2012" name="Eukaryot. Cell">
        <title>Draft genome sequence of CBS 2479, the standard type strain of Trichosporon asahii.</title>
        <authorList>
            <person name="Yang R.Y."/>
            <person name="Li H.T."/>
            <person name="Zhu H."/>
            <person name="Zhou G.P."/>
            <person name="Wang M."/>
            <person name="Wang L."/>
        </authorList>
    </citation>
    <scope>NUCLEOTIDE SEQUENCE [LARGE SCALE GENOMIC DNA]</scope>
    <source>
        <strain evidence="13">ATCC 90039 / CBS 2479 / JCM 2466 / KCTC 7840 / NCYC 2677 / UAMH 7654</strain>
    </source>
</reference>
<dbReference type="InterPro" id="IPR003593">
    <property type="entry name" value="AAA+_ATPase"/>
</dbReference>
<feature type="active site" evidence="9">
    <location>
        <position position="809"/>
    </location>
</feature>
<feature type="region of interest" description="Disordered" evidence="10">
    <location>
        <begin position="347"/>
        <end position="366"/>
    </location>
</feature>
<dbReference type="FunFam" id="1.10.8.60:FF:000091">
    <property type="entry name" value="Lon protease homolog 2, peroxisomal"/>
    <property type="match status" value="1"/>
</dbReference>
<dbReference type="GO" id="GO:0030163">
    <property type="term" value="P:protein catabolic process"/>
    <property type="evidence" value="ECO:0007669"/>
    <property type="project" value="InterPro"/>
</dbReference>
<dbReference type="Gene3D" id="1.10.8.60">
    <property type="match status" value="1"/>
</dbReference>
<evidence type="ECO:0000256" key="1">
    <source>
        <dbReference type="ARBA" id="ARBA00022670"/>
    </source>
</evidence>
<dbReference type="InterPro" id="IPR014721">
    <property type="entry name" value="Ribsml_uS5_D2-typ_fold_subgr"/>
</dbReference>
<dbReference type="Gene3D" id="3.30.230.10">
    <property type="match status" value="1"/>
</dbReference>
<dbReference type="InterPro" id="IPR027065">
    <property type="entry name" value="Lon_Prtase"/>
</dbReference>
<gene>
    <name evidence="12" type="ORF">A1Q1_02669</name>
</gene>
<evidence type="ECO:0000256" key="7">
    <source>
        <dbReference type="ARBA" id="ARBA00050665"/>
    </source>
</evidence>
<evidence type="ECO:0000313" key="12">
    <source>
        <dbReference type="EMBL" id="EJT48386.1"/>
    </source>
</evidence>
<dbReference type="InterPro" id="IPR003959">
    <property type="entry name" value="ATPase_AAA_core"/>
</dbReference>
<feature type="region of interest" description="Disordered" evidence="10">
    <location>
        <begin position="375"/>
        <end position="419"/>
    </location>
</feature>
<dbReference type="VEuPathDB" id="FungiDB:A1Q1_02669"/>
<protein>
    <recommendedName>
        <fullName evidence="8">endopeptidase La</fullName>
        <ecNumber evidence="8">3.4.21.53</ecNumber>
    </recommendedName>
</protein>
<dbReference type="Gene3D" id="3.40.50.300">
    <property type="entry name" value="P-loop containing nucleotide triphosphate hydrolases"/>
    <property type="match status" value="1"/>
</dbReference>
<evidence type="ECO:0000256" key="2">
    <source>
        <dbReference type="ARBA" id="ARBA00022741"/>
    </source>
</evidence>
<dbReference type="Pfam" id="PF22667">
    <property type="entry name" value="Lon_lid"/>
    <property type="match status" value="1"/>
</dbReference>
<dbReference type="InterPro" id="IPR008269">
    <property type="entry name" value="Lon_proteolytic"/>
</dbReference>
<evidence type="ECO:0000313" key="13">
    <source>
        <dbReference type="Proteomes" id="UP000002748"/>
    </source>
</evidence>
<dbReference type="InterPro" id="IPR054594">
    <property type="entry name" value="Lon_lid"/>
</dbReference>
<dbReference type="CDD" id="cd19500">
    <property type="entry name" value="RecA-like_Lon"/>
    <property type="match status" value="1"/>
</dbReference>
<keyword evidence="4 9" id="KW-0720">Serine protease</keyword>
<evidence type="ECO:0000256" key="6">
    <source>
        <dbReference type="ARBA" id="ARBA00023140"/>
    </source>
</evidence>
<feature type="compositionally biased region" description="Basic and acidic residues" evidence="10">
    <location>
        <begin position="393"/>
        <end position="410"/>
    </location>
</feature>
<feature type="compositionally biased region" description="Basic and acidic residues" evidence="10">
    <location>
        <begin position="375"/>
        <end position="386"/>
    </location>
</feature>
<dbReference type="RefSeq" id="XP_014179405.1">
    <property type="nucleotide sequence ID" value="XM_014323930.1"/>
</dbReference>
<feature type="active site" evidence="9">
    <location>
        <position position="766"/>
    </location>
</feature>
<evidence type="ECO:0000256" key="10">
    <source>
        <dbReference type="SAM" id="MobiDB-lite"/>
    </source>
</evidence>
<sequence>MAKQPYLPPTLPLLPVQRPHVLYPFLQVHVPLTTDAVNLILATITEQADLHKTDPRDRIVAAVPVDDNDRRLGRWACAARIKRVYRNRDKFDEYLCVLEGLTRVHLSPGLPPLIAITPQNNLHVASYSLPVPSPAATVDLMPAAIKLLPKELHAKLAVLPPTVQADLLASTLRFPWDTRVELLGLPDVDDRCARVKEVMVSLLAEKGASLDEPAPTKDSKGPVANSSRRPALNVPKSQMPDDLKPLEAALTRRRDELSPAAAETLVRELTRLAKLPPQAAEYGVSKTYCEWLLALPWNRVSEGRRMDLEEARKLLDADHEGLKDVKRRVVEYLAVYRLKRDLWDEKQKADEDAAKTADDKSKKEVKAIMSKEDVEKARAQMDKSDDVALPANTKREESPDDAAVSKKEEELAPLIDDGPPDNVFRDKAPILLLVGPPGVGKTSIARSIASALGRRFHRVSLGGVRDEAEIRGHRRTYVGALPGVFVQALRKVGVSNPVILLDEIDKVGQSNYHGDPSAALLETLDPAQNWSFHDHYLGDVTVDLSQVTFIATANSLDTISGPLLDRCEVIECPGYVTDEKLAIARRFLLPKQTKENGLSQGGVTTDDNVLARVVNDYTREAGVRSLEREIAKLCRAKAVEYSSSRDGGPTYNPVITIDDVQRILGMAKYDHEVREQGGRPGVVTGLAYMGSGNGGILLVECTLIPNGKGHLRLTGQLGDVIKESAELAMAWVKAHAAQLGIRDDPLRNNDIHLHLPAGAVKKDGPSAGVAIVLAFVSLLTGRVVPPTMGFTGEITLRGAVTAVGGIREKVLGAHRAGITQVCMPGQNEKDARELPESTKDMKITFYRTVEEAIEEVWGRDFWAEPPRTAHHARL</sequence>
<dbReference type="GO" id="GO:0004176">
    <property type="term" value="F:ATP-dependent peptidase activity"/>
    <property type="evidence" value="ECO:0007669"/>
    <property type="project" value="UniProtKB-UniRule"/>
</dbReference>
<comment type="catalytic activity">
    <reaction evidence="7">
        <text>Hydrolysis of proteins in presence of ATP.</text>
        <dbReference type="EC" id="3.4.21.53"/>
    </reaction>
</comment>
<dbReference type="HOGENOM" id="CLU_004109_4_0_1"/>
<dbReference type="SMART" id="SM00382">
    <property type="entry name" value="AAA"/>
    <property type="match status" value="1"/>
</dbReference>
<accession>J5SZN1</accession>
<keyword evidence="6" id="KW-0576">Peroxisome</keyword>
<dbReference type="PROSITE" id="PS51786">
    <property type="entry name" value="LON_PROTEOLYTIC"/>
    <property type="match status" value="1"/>
</dbReference>
<dbReference type="EC" id="3.4.21.53" evidence="8"/>
<dbReference type="Proteomes" id="UP000002748">
    <property type="component" value="Unassembled WGS sequence"/>
</dbReference>
<feature type="region of interest" description="Disordered" evidence="10">
    <location>
        <begin position="210"/>
        <end position="242"/>
    </location>
</feature>
<organism evidence="12 13">
    <name type="scientific">Trichosporon asahii var. asahii (strain ATCC 90039 / CBS 2479 / JCM 2466 / KCTC 7840 / NBRC 103889/ NCYC 2677 / UAMH 7654)</name>
    <name type="common">Yeast</name>
    <dbReference type="NCBI Taxonomy" id="1186058"/>
    <lineage>
        <taxon>Eukaryota</taxon>
        <taxon>Fungi</taxon>
        <taxon>Dikarya</taxon>
        <taxon>Basidiomycota</taxon>
        <taxon>Agaricomycotina</taxon>
        <taxon>Tremellomycetes</taxon>
        <taxon>Trichosporonales</taxon>
        <taxon>Trichosporonaceae</taxon>
        <taxon>Trichosporon</taxon>
    </lineage>
</organism>
<dbReference type="GO" id="GO:0004252">
    <property type="term" value="F:serine-type endopeptidase activity"/>
    <property type="evidence" value="ECO:0007669"/>
    <property type="project" value="UniProtKB-UniRule"/>
</dbReference>
<evidence type="ECO:0000256" key="5">
    <source>
        <dbReference type="ARBA" id="ARBA00022840"/>
    </source>
</evidence>
<dbReference type="PROSITE" id="PS01046">
    <property type="entry name" value="LON_SER"/>
    <property type="match status" value="1"/>
</dbReference>
<evidence type="ECO:0000256" key="8">
    <source>
        <dbReference type="ARBA" id="ARBA00066743"/>
    </source>
</evidence>
<dbReference type="Pfam" id="PF05362">
    <property type="entry name" value="Lon_C"/>
    <property type="match status" value="1"/>
</dbReference>
<dbReference type="GO" id="GO:0006508">
    <property type="term" value="P:proteolysis"/>
    <property type="evidence" value="ECO:0007669"/>
    <property type="project" value="UniProtKB-KW"/>
</dbReference>
<evidence type="ECO:0000256" key="4">
    <source>
        <dbReference type="ARBA" id="ARBA00022825"/>
    </source>
</evidence>
<dbReference type="Gene3D" id="1.20.5.5270">
    <property type="match status" value="1"/>
</dbReference>
<keyword evidence="3 9" id="KW-0378">Hydrolase</keyword>
<comment type="caution">
    <text evidence="12">The sequence shown here is derived from an EMBL/GenBank/DDBJ whole genome shotgun (WGS) entry which is preliminary data.</text>
</comment>
<name>J5SZN1_TRIAS</name>
<dbReference type="PANTHER" id="PTHR10046">
    <property type="entry name" value="ATP DEPENDENT LON PROTEASE FAMILY MEMBER"/>
    <property type="match status" value="1"/>
</dbReference>
<evidence type="ECO:0000256" key="3">
    <source>
        <dbReference type="ARBA" id="ARBA00022801"/>
    </source>
</evidence>
<dbReference type="GO" id="GO:0016887">
    <property type="term" value="F:ATP hydrolysis activity"/>
    <property type="evidence" value="ECO:0007669"/>
    <property type="project" value="InterPro"/>
</dbReference>
<evidence type="ECO:0000256" key="9">
    <source>
        <dbReference type="PROSITE-ProRule" id="PRU01122"/>
    </source>
</evidence>
<evidence type="ECO:0000259" key="11">
    <source>
        <dbReference type="PROSITE" id="PS51786"/>
    </source>
</evidence>
<dbReference type="InterPro" id="IPR008268">
    <property type="entry name" value="Peptidase_S16_AS"/>
</dbReference>
<proteinExistence type="inferred from homology"/>